<proteinExistence type="predicted"/>
<sequence length="28" mass="3505">MWIANERSRLWKLCSYWTVVTARSDYRL</sequence>
<dbReference type="EMBL" id="GBXM01091308">
    <property type="protein sequence ID" value="JAH17269.1"/>
    <property type="molecule type" value="Transcribed_RNA"/>
</dbReference>
<organism evidence="1">
    <name type="scientific">Anguilla anguilla</name>
    <name type="common">European freshwater eel</name>
    <name type="synonym">Muraena anguilla</name>
    <dbReference type="NCBI Taxonomy" id="7936"/>
    <lineage>
        <taxon>Eukaryota</taxon>
        <taxon>Metazoa</taxon>
        <taxon>Chordata</taxon>
        <taxon>Craniata</taxon>
        <taxon>Vertebrata</taxon>
        <taxon>Euteleostomi</taxon>
        <taxon>Actinopterygii</taxon>
        <taxon>Neopterygii</taxon>
        <taxon>Teleostei</taxon>
        <taxon>Anguilliformes</taxon>
        <taxon>Anguillidae</taxon>
        <taxon>Anguilla</taxon>
    </lineage>
</organism>
<reference evidence="1" key="2">
    <citation type="journal article" date="2015" name="Fish Shellfish Immunol.">
        <title>Early steps in the European eel (Anguilla anguilla)-Vibrio vulnificus interaction in the gills: Role of the RtxA13 toxin.</title>
        <authorList>
            <person name="Callol A."/>
            <person name="Pajuelo D."/>
            <person name="Ebbesson L."/>
            <person name="Teles M."/>
            <person name="MacKenzie S."/>
            <person name="Amaro C."/>
        </authorList>
    </citation>
    <scope>NUCLEOTIDE SEQUENCE</scope>
</reference>
<accession>A0A0E9QKI9</accession>
<reference evidence="1" key="1">
    <citation type="submission" date="2014-11" db="EMBL/GenBank/DDBJ databases">
        <authorList>
            <person name="Amaro Gonzalez C."/>
        </authorList>
    </citation>
    <scope>NUCLEOTIDE SEQUENCE</scope>
</reference>
<protein>
    <submittedName>
        <fullName evidence="1">Uncharacterized protein</fullName>
    </submittedName>
</protein>
<evidence type="ECO:0000313" key="1">
    <source>
        <dbReference type="EMBL" id="JAH17269.1"/>
    </source>
</evidence>
<dbReference type="AlphaFoldDB" id="A0A0E9QKI9"/>
<name>A0A0E9QKI9_ANGAN</name>